<feature type="domain" description="N-acetyltransferase" evidence="5">
    <location>
        <begin position="4"/>
        <end position="153"/>
    </location>
</feature>
<dbReference type="PANTHER" id="PTHR37817">
    <property type="entry name" value="N-ACETYLTRANSFERASE EIS"/>
    <property type="match status" value="1"/>
</dbReference>
<comment type="similarity">
    <text evidence="1 4">Belongs to the acetyltransferase Eis family.</text>
</comment>
<name>A0ABX1J1K5_9PSEU</name>
<comment type="subunit">
    <text evidence="4">Homohexamer; trimer of dimers.</text>
</comment>
<dbReference type="InterPro" id="IPR051554">
    <property type="entry name" value="Acetyltransferase_Eis"/>
</dbReference>
<dbReference type="Pfam" id="PF17668">
    <property type="entry name" value="Acetyltransf_17"/>
    <property type="match status" value="1"/>
</dbReference>
<reference evidence="6 7" key="1">
    <citation type="submission" date="2020-04" db="EMBL/GenBank/DDBJ databases">
        <title>Novel species.</title>
        <authorList>
            <person name="Teo W.F.A."/>
            <person name="Lipun K."/>
            <person name="Srisuk N."/>
            <person name="Duangmal K."/>
        </authorList>
    </citation>
    <scope>NUCLEOTIDE SEQUENCE [LARGE SCALE GENOMIC DNA]</scope>
    <source>
        <strain evidence="6 7">K13G38</strain>
    </source>
</reference>
<keyword evidence="7" id="KW-1185">Reference proteome</keyword>
<dbReference type="Proteomes" id="UP000715441">
    <property type="component" value="Unassembled WGS sequence"/>
</dbReference>
<evidence type="ECO:0000256" key="4">
    <source>
        <dbReference type="HAMAP-Rule" id="MF_01812"/>
    </source>
</evidence>
<accession>A0ABX1J1K5</accession>
<feature type="binding site" evidence="4">
    <location>
        <begin position="90"/>
        <end position="95"/>
    </location>
    <ligand>
        <name>acetyl-CoA</name>
        <dbReference type="ChEBI" id="CHEBI:57288"/>
    </ligand>
</feature>
<dbReference type="InterPro" id="IPR036527">
    <property type="entry name" value="SCP2_sterol-bd_dom_sf"/>
</dbReference>
<dbReference type="Pfam" id="PF13530">
    <property type="entry name" value="SCP2_2"/>
    <property type="match status" value="1"/>
</dbReference>
<dbReference type="Gene3D" id="3.40.630.30">
    <property type="match status" value="2"/>
</dbReference>
<feature type="active site" description="Proton donor" evidence="4">
    <location>
        <position position="123"/>
    </location>
</feature>
<keyword evidence="2 4" id="KW-0808">Transferase</keyword>
<dbReference type="InterPro" id="IPR041380">
    <property type="entry name" value="Acetyltransf_17"/>
</dbReference>
<dbReference type="NCBIfam" id="NF002367">
    <property type="entry name" value="PRK01346.1-4"/>
    <property type="match status" value="1"/>
</dbReference>
<comment type="caution">
    <text evidence="6">The sequence shown here is derived from an EMBL/GenBank/DDBJ whole genome shotgun (WGS) entry which is preliminary data.</text>
</comment>
<dbReference type="SUPFAM" id="SSF55718">
    <property type="entry name" value="SCP-like"/>
    <property type="match status" value="1"/>
</dbReference>
<keyword evidence="3 4" id="KW-0012">Acyltransferase</keyword>
<evidence type="ECO:0000313" key="7">
    <source>
        <dbReference type="Proteomes" id="UP000715441"/>
    </source>
</evidence>
<feature type="binding site" evidence="4">
    <location>
        <begin position="82"/>
        <end position="84"/>
    </location>
    <ligand>
        <name>acetyl-CoA</name>
        <dbReference type="ChEBI" id="CHEBI:57288"/>
    </ligand>
</feature>
<dbReference type="InterPro" id="IPR025559">
    <property type="entry name" value="Eis_dom"/>
</dbReference>
<feature type="active site" description="Proton acceptor; via carboxylate" evidence="4">
    <location>
        <position position="399"/>
    </location>
</feature>
<evidence type="ECO:0000256" key="1">
    <source>
        <dbReference type="ARBA" id="ARBA00009213"/>
    </source>
</evidence>
<dbReference type="HAMAP" id="MF_01812">
    <property type="entry name" value="Eis"/>
    <property type="match status" value="1"/>
</dbReference>
<dbReference type="PROSITE" id="PS51186">
    <property type="entry name" value="GNAT"/>
    <property type="match status" value="1"/>
</dbReference>
<dbReference type="Pfam" id="PF13527">
    <property type="entry name" value="Acetyltransf_9"/>
    <property type="match status" value="1"/>
</dbReference>
<evidence type="ECO:0000256" key="2">
    <source>
        <dbReference type="ARBA" id="ARBA00022679"/>
    </source>
</evidence>
<dbReference type="InterPro" id="IPR022902">
    <property type="entry name" value="NAcTrfase_Eis"/>
</dbReference>
<dbReference type="RefSeq" id="WP_168511917.1">
    <property type="nucleotide sequence ID" value="NZ_JAAXLS010000002.1"/>
</dbReference>
<dbReference type="SUPFAM" id="SSF55729">
    <property type="entry name" value="Acyl-CoA N-acyltransferases (Nat)"/>
    <property type="match status" value="1"/>
</dbReference>
<dbReference type="InterPro" id="IPR016181">
    <property type="entry name" value="Acyl_CoA_acyltransferase"/>
</dbReference>
<evidence type="ECO:0000313" key="6">
    <source>
        <dbReference type="EMBL" id="NKQ52235.1"/>
    </source>
</evidence>
<gene>
    <name evidence="6" type="ORF">HFP15_05010</name>
</gene>
<feature type="binding site" evidence="4">
    <location>
        <begin position="118"/>
        <end position="119"/>
    </location>
    <ligand>
        <name>acetyl-CoA</name>
        <dbReference type="ChEBI" id="CHEBI:57288"/>
    </ligand>
</feature>
<dbReference type="EMBL" id="JAAXLS010000002">
    <property type="protein sequence ID" value="NKQ52235.1"/>
    <property type="molecule type" value="Genomic_DNA"/>
</dbReference>
<protein>
    <submittedName>
        <fullName evidence="6">GNAT family N-acetyltransferase</fullName>
    </submittedName>
</protein>
<organism evidence="6 7">
    <name type="scientific">Amycolatopsis acididurans</name>
    <dbReference type="NCBI Taxonomy" id="2724524"/>
    <lineage>
        <taxon>Bacteria</taxon>
        <taxon>Bacillati</taxon>
        <taxon>Actinomycetota</taxon>
        <taxon>Actinomycetes</taxon>
        <taxon>Pseudonocardiales</taxon>
        <taxon>Pseudonocardiaceae</taxon>
        <taxon>Amycolatopsis</taxon>
    </lineage>
</organism>
<dbReference type="Gene3D" id="3.30.1050.10">
    <property type="entry name" value="SCP2 sterol-binding domain"/>
    <property type="match status" value="1"/>
</dbReference>
<dbReference type="PANTHER" id="PTHR37817:SF1">
    <property type="entry name" value="N-ACETYLTRANSFERASE EIS"/>
    <property type="match status" value="1"/>
</dbReference>
<sequence length="399" mass="43877">MNDYTVRTIRPDETRAAGDLFRSTLHLGPVKDDEWPYAERMHQPQRGIGAFDGELIGTVRSFDTELTVPGGTRLPFAAVTGVGVRPDRTRRGVLRAMMRAQLDDFTTRGVPLAGLYASEAVIYGRFGYGAATVTRDFEIDRRRAALRPEVPAGGEVSLLSADKAVERLPELYANLLGDRPGRMTRSPHWWPGFERALRRAEAPVTTVVHHGPGGADGFAQYTVDRHHWSQPSEMDVWHLEAANDDAYAGLWRYLLGVDLVDRIKVPGRPLDEPVELLLTNPRACDTVSVDDGLWLRLVDVPAALAAREYDGEPVVLEVTDPFLPANSGCYRVCPDGVSRTDVPGELRLTVDALAMLYLGAWRASALATAGRIQPAEPKALARADRLFATTVAAWCGTHF</sequence>
<dbReference type="InterPro" id="IPR000182">
    <property type="entry name" value="GNAT_dom"/>
</dbReference>
<proteinExistence type="inferred from homology"/>
<evidence type="ECO:0000256" key="3">
    <source>
        <dbReference type="ARBA" id="ARBA00023315"/>
    </source>
</evidence>
<evidence type="ECO:0000259" key="5">
    <source>
        <dbReference type="PROSITE" id="PS51186"/>
    </source>
</evidence>